<dbReference type="PANTHER" id="PTHR39466">
    <property type="entry name" value="RGS DOMAIN-CONTAINING PROTEIN"/>
    <property type="match status" value="1"/>
</dbReference>
<proteinExistence type="predicted"/>
<sequence>MGPHTHHTTTPTQPRTETQPRETHISAKALTTLPFRLCHPPPPVAKTSRTYGVAPALQVCLDDVLERRHLPPLGLKDFEVRMLISEHHTTTKTPPSQEWLLYCEDSVENLYFILWLKEYTIKHANWTAVRTDMERGASDYHHWPLLSSSHLALFYARAKQTFFTPNGAYELQLPSALLAPFHSVSAPAHPDPALFAPLAVEIRRHLDASLGRFVRAACSNVGSRRARCGIVAGCTFTTLLGAAPLACALATGAPRWVRLCAFPGLFVGLAVLLASLHGVCVGVYVFGDLRQLRAFELTRPAISRPCAIEGPRVQPPVQAHVRSVSVGTYASSSLSSLSDGSDDTAIHISPAYIDLDPVEGPATSPLETEHVPSKPSDPLTTTTASFIHPFDEYPADDPQFGGPPRISAQDRQHLAAFDFDALPGAKALIGRMQAKCSPSRVSAVPAFAVPLTPVLSSVIVRGQWEIVVRSGLIAFVLAMIICGGLVAI</sequence>
<feature type="transmembrane region" description="Helical" evidence="2">
    <location>
        <begin position="466"/>
        <end position="487"/>
    </location>
</feature>
<keyword evidence="2" id="KW-0472">Membrane</keyword>
<gene>
    <name evidence="3" type="ORF">MYCIT1_LOCUS37376</name>
</gene>
<evidence type="ECO:0000256" key="1">
    <source>
        <dbReference type="SAM" id="MobiDB-lite"/>
    </source>
</evidence>
<dbReference type="InterPro" id="IPR036305">
    <property type="entry name" value="RGS_sf"/>
</dbReference>
<feature type="transmembrane region" description="Helical" evidence="2">
    <location>
        <begin position="230"/>
        <end position="253"/>
    </location>
</feature>
<dbReference type="Proteomes" id="UP001295794">
    <property type="component" value="Unassembled WGS sequence"/>
</dbReference>
<dbReference type="EMBL" id="CAVNYO010000478">
    <property type="protein sequence ID" value="CAK5284261.1"/>
    <property type="molecule type" value="Genomic_DNA"/>
</dbReference>
<feature type="compositionally biased region" description="Low complexity" evidence="1">
    <location>
        <begin position="8"/>
        <end position="17"/>
    </location>
</feature>
<feature type="transmembrane region" description="Helical" evidence="2">
    <location>
        <begin position="441"/>
        <end position="460"/>
    </location>
</feature>
<feature type="transmembrane region" description="Helical" evidence="2">
    <location>
        <begin position="265"/>
        <end position="286"/>
    </location>
</feature>
<protein>
    <submittedName>
        <fullName evidence="3">Uncharacterized protein</fullName>
    </submittedName>
</protein>
<dbReference type="PANTHER" id="PTHR39466:SF1">
    <property type="entry name" value="RGS DOMAIN-CONTAINING PROTEIN"/>
    <property type="match status" value="1"/>
</dbReference>
<evidence type="ECO:0000313" key="4">
    <source>
        <dbReference type="Proteomes" id="UP001295794"/>
    </source>
</evidence>
<comment type="caution">
    <text evidence="3">The sequence shown here is derived from an EMBL/GenBank/DDBJ whole genome shotgun (WGS) entry which is preliminary data.</text>
</comment>
<keyword evidence="2" id="KW-1133">Transmembrane helix</keyword>
<evidence type="ECO:0000256" key="2">
    <source>
        <dbReference type="SAM" id="Phobius"/>
    </source>
</evidence>
<dbReference type="SUPFAM" id="SSF48097">
    <property type="entry name" value="Regulator of G-protein signaling, RGS"/>
    <property type="match status" value="1"/>
</dbReference>
<accession>A0AAD2K8Z8</accession>
<feature type="region of interest" description="Disordered" evidence="1">
    <location>
        <begin position="1"/>
        <end position="22"/>
    </location>
</feature>
<evidence type="ECO:0000313" key="3">
    <source>
        <dbReference type="EMBL" id="CAK5284261.1"/>
    </source>
</evidence>
<dbReference type="AlphaFoldDB" id="A0AAD2K8Z8"/>
<keyword evidence="2" id="KW-0812">Transmembrane</keyword>
<reference evidence="3" key="1">
    <citation type="submission" date="2023-11" db="EMBL/GenBank/DDBJ databases">
        <authorList>
            <person name="De Vega J J."/>
            <person name="De Vega J J."/>
        </authorList>
    </citation>
    <scope>NUCLEOTIDE SEQUENCE</scope>
</reference>
<organism evidence="3 4">
    <name type="scientific">Mycena citricolor</name>
    <dbReference type="NCBI Taxonomy" id="2018698"/>
    <lineage>
        <taxon>Eukaryota</taxon>
        <taxon>Fungi</taxon>
        <taxon>Dikarya</taxon>
        <taxon>Basidiomycota</taxon>
        <taxon>Agaricomycotina</taxon>
        <taxon>Agaricomycetes</taxon>
        <taxon>Agaricomycetidae</taxon>
        <taxon>Agaricales</taxon>
        <taxon>Marasmiineae</taxon>
        <taxon>Mycenaceae</taxon>
        <taxon>Mycena</taxon>
    </lineage>
</organism>
<keyword evidence="4" id="KW-1185">Reference proteome</keyword>
<feature type="region of interest" description="Disordered" evidence="1">
    <location>
        <begin position="362"/>
        <end position="381"/>
    </location>
</feature>
<name>A0AAD2K8Z8_9AGAR</name>